<evidence type="ECO:0008006" key="5">
    <source>
        <dbReference type="Google" id="ProtNLM"/>
    </source>
</evidence>
<dbReference type="InterPro" id="IPR027417">
    <property type="entry name" value="P-loop_NTPase"/>
</dbReference>
<dbReference type="Pfam" id="PF01637">
    <property type="entry name" value="ATPase_2"/>
    <property type="match status" value="1"/>
</dbReference>
<dbReference type="OrthoDB" id="8482304at2"/>
<dbReference type="InterPro" id="IPR052752">
    <property type="entry name" value="NACHT-WD_repeat"/>
</dbReference>
<dbReference type="Proteomes" id="UP000251135">
    <property type="component" value="Unassembled WGS sequence"/>
</dbReference>
<dbReference type="InterPro" id="IPR025139">
    <property type="entry name" value="DUF4062"/>
</dbReference>
<evidence type="ECO:0000259" key="2">
    <source>
        <dbReference type="Pfam" id="PF13271"/>
    </source>
</evidence>
<reference evidence="3 4" key="1">
    <citation type="submission" date="2017-02" db="EMBL/GenBank/DDBJ databases">
        <title>Arcobacter caeni sp. nov, a new Arcobacter species isolated from reclaimed water.</title>
        <authorList>
            <person name="Figueras M.J."/>
            <person name="Perez-Cataluna A."/>
            <person name="Salas-Masso N."/>
        </authorList>
    </citation>
    <scope>NUCLEOTIDE SEQUENCE [LARGE SCALE GENOMIC DNA]</scope>
    <source>
        <strain evidence="3 4">RW17-10</strain>
    </source>
</reference>
<name>A0A363D5M1_9BACT</name>
<gene>
    <name evidence="3" type="ORF">B0174_00795</name>
</gene>
<proteinExistence type="predicted"/>
<comment type="caution">
    <text evidence="3">The sequence shown here is derived from an EMBL/GenBank/DDBJ whole genome shotgun (WGS) entry which is preliminary data.</text>
</comment>
<keyword evidence="4" id="KW-1185">Reference proteome</keyword>
<dbReference type="PANTHER" id="PTHR19871">
    <property type="entry name" value="BETA TRANSDUCIN-RELATED PROTEIN"/>
    <property type="match status" value="1"/>
</dbReference>
<organism evidence="3 4">
    <name type="scientific">Arcobacter caeni</name>
    <dbReference type="NCBI Taxonomy" id="1912877"/>
    <lineage>
        <taxon>Bacteria</taxon>
        <taxon>Pseudomonadati</taxon>
        <taxon>Campylobacterota</taxon>
        <taxon>Epsilonproteobacteria</taxon>
        <taxon>Campylobacterales</taxon>
        <taxon>Arcobacteraceae</taxon>
        <taxon>Arcobacter</taxon>
    </lineage>
</organism>
<accession>A0A363D5M1</accession>
<sequence>MSKNKTIKFFISSTFKDFEAERNILQKFIFPKLKELCNKNGFGFQPIDLRWGIQEEAGLDQQTMNICLNEIKRSSHEPKPNLLILVGQRYGWIPLPYEIKEDEFKIIINSSKILDEDKNLINCWYEEDENSTENIYYLKNKHYLTREEWNKIEKQIRISFQKVFDNPKDEEIYRKYNTSATEQEMYLGLDKFQKEVDNSHTFAYFRKIINYNNEDVTDYIDKDLIKLKKLWKKLRRNSNIPKENQVRQKNVQWNEIKQSKNVSYNELNLERSTSYLKEFHDQILEKFTISIQKEINNFQEQTQLQIELEQQENFLKEKSEIVLGRDREVERILNFIKNDNEQFYLQYGKSGSGKTSVMAKAISKINTKEYEVYYRFIGTTENSTYSRILFENIFWEIEANLQNKNDLPKPNIEIEERKFKEQFKLQLEKLNNKKVVIFLDALDQFEDYNDLTIFLDQLQSNIKIVFSTLYDENKKDNSDYSEYFNRLSYLKNKYELLPLGTTTNKKILKKLLESQNRKLTIKQWKEINSNLQNITPLHLRLIFEIVKHWKSKQNNLHLKDTEEKLIIQFFEFIVKQYHHEKELLELSFGYIAASKDGLSEEELLDLFSNDKKFLELFQNHRYPSLNKLPNAIWSRFYYYVQNIFTEKLIDGQMLIKPYHRIIEEVIKENFYKKNAKQLHKELSDYFYLKQDKNKNWNQRYHNLHMLSEYPYQLFHSKQFKELKEILFDLEFAGSVYDNNKQDSFRDIISKATQLDNITEDEIYPWESFYREKEHLILRVNEEFWKPHQSLFQLAYEDGENSPLTIISNDILSKDKINWIWIKNENILKLFERQGLSAYSYFDDEIKLIKILNDKYIVVIFDVKVCVFNNNLKIIKEVNISNIQNIFFINDGLFIFITLDKFIIFDIFNNKLIKLVSYYPSTKTIILFNYFNYEFKFTYVNNEFKNIIEFHELFINNKKILLDLNESEENEKGYIKKKRISDYTSIEIHYLDKNFKLINNEQIHIIEGLELEIEDVLIINDKCLLAYSKKEIVIVNISFVTKKLNDNNDIVFDNKNVNNNFKFYEKNNSLLNLIGEFEFILNNEKNILIVKDNLLNKVFIKKFANEILFDILLNKYIAIYERNVYTNYKKLYVYDFKGKLISESKNDDEYIDLDFFKFYILDLNTIVIYKDNEFYKIVSTLDFYFFKHGTKNVYFSEEINFIFIEDNGYILLQSSLFDYNDEDMHNLHVSFKYNEKENQLIGYLKDRGNFVIIDLLRNKISKNYTLNSHIEDLLIINNYVIYKSDIFIYYYNFKTNTFKLKIPLFLAGNYNFEIINLKKYSVKRFEFLTNTIRSINYKLEFGIFFKDFIK</sequence>
<dbReference type="InterPro" id="IPR011579">
    <property type="entry name" value="ATPase_dom"/>
</dbReference>
<feature type="domain" description="ATPase" evidence="1">
    <location>
        <begin position="325"/>
        <end position="462"/>
    </location>
</feature>
<dbReference type="Gene3D" id="3.40.50.300">
    <property type="entry name" value="P-loop containing nucleotide triphosphate hydrolases"/>
    <property type="match status" value="1"/>
</dbReference>
<dbReference type="Pfam" id="PF13271">
    <property type="entry name" value="DUF4062"/>
    <property type="match status" value="1"/>
</dbReference>
<evidence type="ECO:0000313" key="3">
    <source>
        <dbReference type="EMBL" id="PUE66621.1"/>
    </source>
</evidence>
<dbReference type="RefSeq" id="WP_108557730.1">
    <property type="nucleotide sequence ID" value="NZ_MUXE01000001.1"/>
</dbReference>
<dbReference type="GO" id="GO:0005524">
    <property type="term" value="F:ATP binding"/>
    <property type="evidence" value="ECO:0007669"/>
    <property type="project" value="InterPro"/>
</dbReference>
<dbReference type="PANTHER" id="PTHR19871:SF14">
    <property type="entry name" value="DUF4062 DOMAIN-CONTAINING PROTEIN"/>
    <property type="match status" value="1"/>
</dbReference>
<evidence type="ECO:0000259" key="1">
    <source>
        <dbReference type="Pfam" id="PF01637"/>
    </source>
</evidence>
<dbReference type="SUPFAM" id="SSF52540">
    <property type="entry name" value="P-loop containing nucleoside triphosphate hydrolases"/>
    <property type="match status" value="1"/>
</dbReference>
<protein>
    <recommendedName>
        <fullName evidence="5">DUF4062 domain-containing protein</fullName>
    </recommendedName>
</protein>
<evidence type="ECO:0000313" key="4">
    <source>
        <dbReference type="Proteomes" id="UP000251135"/>
    </source>
</evidence>
<feature type="domain" description="DUF4062" evidence="2">
    <location>
        <begin position="9"/>
        <end position="93"/>
    </location>
</feature>
<dbReference type="EMBL" id="MUXE01000001">
    <property type="protein sequence ID" value="PUE66621.1"/>
    <property type="molecule type" value="Genomic_DNA"/>
</dbReference>